<sequence length="104" mass="12149">MSTGGRQKKIKVQEDGNFFAIFSKALKEHVLKCPKIGELRFPRWCSWCKKATEMTEEEKEKNELRDVAALSDHSYRCASWPVVVMSQEDDWISFEMELVENTKC</sequence>
<comment type="caution">
    <text evidence="1">The sequence shown here is derived from an EMBL/GenBank/DDBJ whole genome shotgun (WGS) entry which is preliminary data.</text>
</comment>
<reference evidence="1" key="1">
    <citation type="journal article" date="2020" name="Fungal Divers.">
        <title>Resolving the Mortierellaceae phylogeny through synthesis of multi-gene phylogenetics and phylogenomics.</title>
        <authorList>
            <person name="Vandepol N."/>
            <person name="Liber J."/>
            <person name="Desiro A."/>
            <person name="Na H."/>
            <person name="Kennedy M."/>
            <person name="Barry K."/>
            <person name="Grigoriev I.V."/>
            <person name="Miller A.N."/>
            <person name="O'Donnell K."/>
            <person name="Stajich J.E."/>
            <person name="Bonito G."/>
        </authorList>
    </citation>
    <scope>NUCLEOTIDE SEQUENCE</scope>
    <source>
        <strain evidence="1">NVP1</strain>
    </source>
</reference>
<keyword evidence="2" id="KW-1185">Reference proteome</keyword>
<dbReference type="AlphaFoldDB" id="A0A9P5SML7"/>
<accession>A0A9P5SML7</accession>
<dbReference type="EMBL" id="JAAAUY010000383">
    <property type="protein sequence ID" value="KAF9330614.1"/>
    <property type="molecule type" value="Genomic_DNA"/>
</dbReference>
<name>A0A9P5SML7_9FUNG</name>
<evidence type="ECO:0000313" key="2">
    <source>
        <dbReference type="Proteomes" id="UP000696485"/>
    </source>
</evidence>
<dbReference type="Proteomes" id="UP000696485">
    <property type="component" value="Unassembled WGS sequence"/>
</dbReference>
<proteinExistence type="predicted"/>
<evidence type="ECO:0000313" key="1">
    <source>
        <dbReference type="EMBL" id="KAF9330614.1"/>
    </source>
</evidence>
<gene>
    <name evidence="1" type="ORF">BG006_006431</name>
</gene>
<organism evidence="1 2">
    <name type="scientific">Podila minutissima</name>
    <dbReference type="NCBI Taxonomy" id="64525"/>
    <lineage>
        <taxon>Eukaryota</taxon>
        <taxon>Fungi</taxon>
        <taxon>Fungi incertae sedis</taxon>
        <taxon>Mucoromycota</taxon>
        <taxon>Mortierellomycotina</taxon>
        <taxon>Mortierellomycetes</taxon>
        <taxon>Mortierellales</taxon>
        <taxon>Mortierellaceae</taxon>
        <taxon>Podila</taxon>
    </lineage>
</organism>
<protein>
    <submittedName>
        <fullName evidence="1">Uncharacterized protein</fullName>
    </submittedName>
</protein>